<accession>A0ABN7X0E3</accession>
<evidence type="ECO:0000256" key="1">
    <source>
        <dbReference type="SAM" id="MobiDB-lite"/>
    </source>
</evidence>
<comment type="caution">
    <text evidence="2">The sequence shown here is derived from an EMBL/GenBank/DDBJ whole genome shotgun (WGS) entry which is preliminary data.</text>
</comment>
<reference evidence="2 3" key="1">
    <citation type="submission" date="2021-06" db="EMBL/GenBank/DDBJ databases">
        <authorList>
            <person name="Kallberg Y."/>
            <person name="Tangrot J."/>
            <person name="Rosling A."/>
        </authorList>
    </citation>
    <scope>NUCLEOTIDE SEQUENCE [LARGE SCALE GENOMIC DNA]</scope>
    <source>
        <strain evidence="2 3">120-4 pot B 10/14</strain>
    </source>
</reference>
<sequence>MRQEQNQRITPMLEGGAPKKRKIAMLKGANVEYESQRRIKSQFRIQKPTRDIKPTLIKPSSKKKKARSKQK</sequence>
<proteinExistence type="predicted"/>
<organism evidence="2 3">
    <name type="scientific">Gigaspora margarita</name>
    <dbReference type="NCBI Taxonomy" id="4874"/>
    <lineage>
        <taxon>Eukaryota</taxon>
        <taxon>Fungi</taxon>
        <taxon>Fungi incertae sedis</taxon>
        <taxon>Mucoromycota</taxon>
        <taxon>Glomeromycotina</taxon>
        <taxon>Glomeromycetes</taxon>
        <taxon>Diversisporales</taxon>
        <taxon>Gigasporaceae</taxon>
        <taxon>Gigaspora</taxon>
    </lineage>
</organism>
<gene>
    <name evidence="2" type="ORF">GMARGA_LOCUS37378</name>
</gene>
<dbReference type="Proteomes" id="UP000789901">
    <property type="component" value="Unassembled WGS sequence"/>
</dbReference>
<evidence type="ECO:0000313" key="3">
    <source>
        <dbReference type="Proteomes" id="UP000789901"/>
    </source>
</evidence>
<protein>
    <submittedName>
        <fullName evidence="2">26952_t:CDS:1</fullName>
    </submittedName>
</protein>
<keyword evidence="3" id="KW-1185">Reference proteome</keyword>
<dbReference type="EMBL" id="CAJVQB010077662">
    <property type="protein sequence ID" value="CAG8844946.1"/>
    <property type="molecule type" value="Genomic_DNA"/>
</dbReference>
<feature type="non-terminal residue" evidence="2">
    <location>
        <position position="71"/>
    </location>
</feature>
<feature type="compositionally biased region" description="Basic residues" evidence="1">
    <location>
        <begin position="60"/>
        <end position="71"/>
    </location>
</feature>
<evidence type="ECO:0000313" key="2">
    <source>
        <dbReference type="EMBL" id="CAG8844946.1"/>
    </source>
</evidence>
<feature type="region of interest" description="Disordered" evidence="1">
    <location>
        <begin position="40"/>
        <end position="71"/>
    </location>
</feature>
<name>A0ABN7X0E3_GIGMA</name>